<dbReference type="PROSITE" id="PS51707">
    <property type="entry name" value="CYTH"/>
    <property type="match status" value="1"/>
</dbReference>
<dbReference type="EMBL" id="BGOW01000015">
    <property type="protein sequence ID" value="GBL45976.1"/>
    <property type="molecule type" value="Genomic_DNA"/>
</dbReference>
<keyword evidence="5" id="KW-1185">Reference proteome</keyword>
<dbReference type="PANTHER" id="PTHR39569">
    <property type="entry name" value="INORGANIC TRIPHOSPHATASE"/>
    <property type="match status" value="1"/>
</dbReference>
<dbReference type="OrthoDB" id="3034217at2"/>
<organism evidence="4 5">
    <name type="scientific">Sulfuriferula multivorans</name>
    <dbReference type="NCBI Taxonomy" id="1559896"/>
    <lineage>
        <taxon>Bacteria</taxon>
        <taxon>Pseudomonadati</taxon>
        <taxon>Pseudomonadota</taxon>
        <taxon>Betaproteobacteria</taxon>
        <taxon>Nitrosomonadales</taxon>
        <taxon>Sulfuricellaceae</taxon>
        <taxon>Sulfuriferula</taxon>
    </lineage>
</organism>
<dbReference type="GO" id="GO:0050355">
    <property type="term" value="F:inorganic triphosphate phosphatase activity"/>
    <property type="evidence" value="ECO:0007669"/>
    <property type="project" value="InterPro"/>
</dbReference>
<feature type="domain" description="CYTH" evidence="2">
    <location>
        <begin position="2"/>
        <end position="202"/>
    </location>
</feature>
<dbReference type="Pfam" id="PF05235">
    <property type="entry name" value="CHAD"/>
    <property type="match status" value="1"/>
</dbReference>
<dbReference type="CDD" id="cd07756">
    <property type="entry name" value="CYTH-like_Pase_CHAD"/>
    <property type="match status" value="1"/>
</dbReference>
<dbReference type="SMART" id="SM00880">
    <property type="entry name" value="CHAD"/>
    <property type="match status" value="1"/>
</dbReference>
<dbReference type="InterPro" id="IPR007899">
    <property type="entry name" value="CHAD_dom"/>
</dbReference>
<accession>A0A401JEC8</accession>
<comment type="caution">
    <text evidence="4">The sequence shown here is derived from an EMBL/GenBank/DDBJ whole genome shotgun (WGS) entry which is preliminary data.</text>
</comment>
<feature type="compositionally biased region" description="Basic and acidic residues" evidence="1">
    <location>
        <begin position="80"/>
        <end position="94"/>
    </location>
</feature>
<evidence type="ECO:0000313" key="5">
    <source>
        <dbReference type="Proteomes" id="UP000286806"/>
    </source>
</evidence>
<dbReference type="InterPro" id="IPR033469">
    <property type="entry name" value="CYTH-like_dom_sf"/>
</dbReference>
<sequence length="525" mass="58672">MTVEIELKLALPPIQAARLKRHPLLAGAGRPLRRRLVSVYFDTPELDLMCAQAALRVRRVGRGWIQTVKIGGGSAGGLHQRPEWETPTRSEAPEPGRFTAPEVRELLTPARLARLRPVFETHFWRDAWTLPVAGGGSIEVALDQGEVSGGGRNQPICEVELELKSGQPAALYDLALDLAADFDLYPDPLSKAERGYALFQHLPARPVQAGPAGLKPEMHVADAFVVVMQNGLEQFTANLAGLIHETDPEYLHQARVAVRRLRSALTVFAPALPDPALAPLREALRWLMSELGPARDWDIFVTETLPPLMRAMPDQSLQSLARTAQLHREAARTAMISAVSSRRLTRLLLEAGRMLLLRPWEQAMERISSAWQGSPATALAESVLDRRQHQLLRRGRHFVRLDPAARHHLRIAAKKQRYAAEFFAELYPPKVARAYIKNLAALQDNLGALNDIAVAGRLLSNLRGRRAVNRAWACGVVQGWVESRAQVKIAELEPAWRRMKKTRPYWQKPIRDLKVSGFNSVTRKR</sequence>
<dbReference type="Gene3D" id="1.40.20.10">
    <property type="entry name" value="CHAD domain"/>
    <property type="match status" value="1"/>
</dbReference>
<dbReference type="Proteomes" id="UP000286806">
    <property type="component" value="Unassembled WGS sequence"/>
</dbReference>
<evidence type="ECO:0000259" key="3">
    <source>
        <dbReference type="PROSITE" id="PS51708"/>
    </source>
</evidence>
<dbReference type="Pfam" id="PF01928">
    <property type="entry name" value="CYTH"/>
    <property type="match status" value="1"/>
</dbReference>
<evidence type="ECO:0000259" key="2">
    <source>
        <dbReference type="PROSITE" id="PS51707"/>
    </source>
</evidence>
<dbReference type="GO" id="GO:0046872">
    <property type="term" value="F:metal ion binding"/>
    <property type="evidence" value="ECO:0007669"/>
    <property type="project" value="TreeGrafter"/>
</dbReference>
<dbReference type="Gene3D" id="2.40.320.10">
    <property type="entry name" value="Hypothetical Protein Pfu-838710-001"/>
    <property type="match status" value="1"/>
</dbReference>
<evidence type="ECO:0000313" key="4">
    <source>
        <dbReference type="EMBL" id="GBL45976.1"/>
    </source>
</evidence>
<evidence type="ECO:0000256" key="1">
    <source>
        <dbReference type="SAM" id="MobiDB-lite"/>
    </source>
</evidence>
<feature type="domain" description="CHAD" evidence="3">
    <location>
        <begin position="217"/>
        <end position="497"/>
    </location>
</feature>
<reference evidence="4 5" key="1">
    <citation type="journal article" date="2019" name="Front. Microbiol.">
        <title>Genomes of Neutrophilic Sulfur-Oxidizing Chemolithoautotrophs Representing 9 Proteobacterial Species From 8 Genera.</title>
        <authorList>
            <person name="Watanabe T."/>
            <person name="Kojima H."/>
            <person name="Umezawa K."/>
            <person name="Hori C."/>
            <person name="Takasuka T.E."/>
            <person name="Kato Y."/>
            <person name="Fukui M."/>
        </authorList>
    </citation>
    <scope>NUCLEOTIDE SEQUENCE [LARGE SCALE GENOMIC DNA]</scope>
    <source>
        <strain evidence="4 5">TTN</strain>
    </source>
</reference>
<gene>
    <name evidence="4" type="ORF">SFMTTN_1788</name>
</gene>
<dbReference type="InterPro" id="IPR023577">
    <property type="entry name" value="CYTH_domain"/>
</dbReference>
<dbReference type="AlphaFoldDB" id="A0A401JEC8"/>
<dbReference type="RefSeq" id="WP_124704774.1">
    <property type="nucleotide sequence ID" value="NZ_BGOW01000015.1"/>
</dbReference>
<dbReference type="PROSITE" id="PS51708">
    <property type="entry name" value="CHAD"/>
    <property type="match status" value="1"/>
</dbReference>
<feature type="region of interest" description="Disordered" evidence="1">
    <location>
        <begin position="75"/>
        <end position="96"/>
    </location>
</feature>
<name>A0A401JEC8_9PROT</name>
<protein>
    <submittedName>
        <fullName evidence="4">Adenylate cyclase</fullName>
    </submittedName>
</protein>
<dbReference type="InterPro" id="IPR039013">
    <property type="entry name" value="YgiF"/>
</dbReference>
<proteinExistence type="predicted"/>
<dbReference type="InterPro" id="IPR038186">
    <property type="entry name" value="CHAD_dom_sf"/>
</dbReference>
<dbReference type="PANTHER" id="PTHR39569:SF1">
    <property type="entry name" value="INORGANIC TRIPHOSPHATASE"/>
    <property type="match status" value="1"/>
</dbReference>
<dbReference type="SUPFAM" id="SSF55154">
    <property type="entry name" value="CYTH-like phosphatases"/>
    <property type="match status" value="1"/>
</dbReference>
<dbReference type="SMART" id="SM01118">
    <property type="entry name" value="CYTH"/>
    <property type="match status" value="1"/>
</dbReference>